<comment type="caution">
    <text evidence="1">The sequence shown here is derived from an EMBL/GenBank/DDBJ whole genome shotgun (WGS) entry which is preliminary data.</text>
</comment>
<name>A0ABS2KUA2_9NOCA</name>
<dbReference type="EMBL" id="JAFBBK010000001">
    <property type="protein sequence ID" value="MBM7414871.1"/>
    <property type="molecule type" value="Genomic_DNA"/>
</dbReference>
<protein>
    <submittedName>
        <fullName evidence="1">Uncharacterized protein YcaQ</fullName>
    </submittedName>
</protein>
<evidence type="ECO:0000313" key="1">
    <source>
        <dbReference type="EMBL" id="MBM7414871.1"/>
    </source>
</evidence>
<dbReference type="PANTHER" id="PTHR30528">
    <property type="entry name" value="CYTOPLASMIC PROTEIN"/>
    <property type="match status" value="1"/>
</dbReference>
<dbReference type="Pfam" id="PF06224">
    <property type="entry name" value="AlkZ-like"/>
    <property type="match status" value="1"/>
</dbReference>
<accession>A0ABS2KUA2</accession>
<proteinExistence type="predicted"/>
<evidence type="ECO:0000313" key="2">
    <source>
        <dbReference type="Proteomes" id="UP000703038"/>
    </source>
</evidence>
<gene>
    <name evidence="1" type="ORF">JOE42_001604</name>
</gene>
<dbReference type="Proteomes" id="UP000703038">
    <property type="component" value="Unassembled WGS sequence"/>
</dbReference>
<dbReference type="RefSeq" id="WP_204867754.1">
    <property type="nucleotide sequence ID" value="NZ_JAFBBK010000001.1"/>
</dbReference>
<sequence length="413" mass="45565">MRELSAAAARRTAVAAQGFGRARSGAVSGRRAVAGVVRSTKLLQIDSVSAAVRAHYAPVFSRVGPYDRQALDDAAWTDTARSPRLLVEYWAHEAAFLPVADWPLMRWRMDQYEHGRWGGAARVAARSPGLVEDVLDAIRDQGPVTARDLEVLLDRRRPGPKGPWWDHSDVKVVCEQLFAGGVLSVPRRERFTRLYDLAERVLPADVVSRRVGEVDAVRQLVEKSAEAMGVATAADLRDHYRLSAAQTTRAVADLVDAGVLVPVTVTGWRDQAFLHRDTRVPLSVESAALLCPFDPLIFGRPRTERLFGFHYRIEIYTPEPKRTYGYYVFPFLLHDELVARVDIRVDRAAGVLTVPGAFTEPSVDARGRRGEVAAALAASVTEMARWLDVADVVVGDRGDLAADLGREVRAVSR</sequence>
<organism evidence="1 2">
    <name type="scientific">Rhodococcoides corynebacterioides</name>
    <dbReference type="NCBI Taxonomy" id="53972"/>
    <lineage>
        <taxon>Bacteria</taxon>
        <taxon>Bacillati</taxon>
        <taxon>Actinomycetota</taxon>
        <taxon>Actinomycetes</taxon>
        <taxon>Mycobacteriales</taxon>
        <taxon>Nocardiaceae</taxon>
        <taxon>Rhodococcoides</taxon>
    </lineage>
</organism>
<dbReference type="InterPro" id="IPR009351">
    <property type="entry name" value="AlkZ-like"/>
</dbReference>
<keyword evidence="2" id="KW-1185">Reference proteome</keyword>
<reference evidence="1 2" key="1">
    <citation type="submission" date="2021-01" db="EMBL/GenBank/DDBJ databases">
        <title>Genomics of switchgrass bacterial isolates.</title>
        <authorList>
            <person name="Shade A."/>
        </authorList>
    </citation>
    <scope>NUCLEOTIDE SEQUENCE [LARGE SCALE GENOMIC DNA]</scope>
    <source>
        <strain evidence="1 2">PvP111</strain>
    </source>
</reference>
<dbReference type="PANTHER" id="PTHR30528:SF0">
    <property type="entry name" value="CYTOPLASMIC PROTEIN"/>
    <property type="match status" value="1"/>
</dbReference>